<feature type="compositionally biased region" description="Basic and acidic residues" evidence="1">
    <location>
        <begin position="242"/>
        <end position="254"/>
    </location>
</feature>
<dbReference type="Pfam" id="PF15350">
    <property type="entry name" value="ETAA1"/>
    <property type="match status" value="2"/>
</dbReference>
<organism evidence="2 3">
    <name type="scientific">Alligator mississippiensis</name>
    <name type="common">American alligator</name>
    <dbReference type="NCBI Taxonomy" id="8496"/>
    <lineage>
        <taxon>Eukaryota</taxon>
        <taxon>Metazoa</taxon>
        <taxon>Chordata</taxon>
        <taxon>Craniata</taxon>
        <taxon>Vertebrata</taxon>
        <taxon>Euteleostomi</taxon>
        <taxon>Archelosauria</taxon>
        <taxon>Archosauria</taxon>
        <taxon>Crocodylia</taxon>
        <taxon>Alligatoridae</taxon>
        <taxon>Alligatorinae</taxon>
        <taxon>Alligator</taxon>
    </lineage>
</organism>
<protein>
    <submittedName>
        <fullName evidence="2">Ewing's tumor-associated antigen 1</fullName>
    </submittedName>
</protein>
<dbReference type="EMBL" id="AKHW03006178">
    <property type="protein sequence ID" value="KYO23695.1"/>
    <property type="molecule type" value="Genomic_DNA"/>
</dbReference>
<dbReference type="GO" id="GO:0043539">
    <property type="term" value="F:protein serine/threonine kinase activator activity"/>
    <property type="evidence" value="ECO:0007669"/>
    <property type="project" value="TreeGrafter"/>
</dbReference>
<dbReference type="GO" id="GO:0006974">
    <property type="term" value="P:DNA damage response"/>
    <property type="evidence" value="ECO:0007669"/>
    <property type="project" value="TreeGrafter"/>
</dbReference>
<dbReference type="PANTHER" id="PTHR16434:SF2">
    <property type="entry name" value="EWING'S TUMOR-ASSOCIATED ANTIGEN 1"/>
    <property type="match status" value="1"/>
</dbReference>
<evidence type="ECO:0000256" key="1">
    <source>
        <dbReference type="SAM" id="MobiDB-lite"/>
    </source>
</evidence>
<dbReference type="AlphaFoldDB" id="A0A151MGP6"/>
<dbReference type="Proteomes" id="UP000050525">
    <property type="component" value="Unassembled WGS sequence"/>
</dbReference>
<sequence>MLGGGTIRQGQAGGGACLRDDEEAAAGPGRGNKAEEPCIYKTPKRSLNSRSRLPTFSSPVNDTDIQHEIFWDPHSPIAYQLGNEKKKCTTRRCTVEISDIVNRIAPRDEKPASYEGSLLGTWIGENAIPCTPAVARTALNGTRVLKRKNSEEELMKLAEEFDKNLVELDAAAVHVDPKTIEGSSGIRVPQHGLEDSKNQLNVPFHGKMEINQKPPFKRKVSDSFAQSTTVFVMEQKNRKCSQEEIEKKKQEALARRKSRMQARLNNT</sequence>
<feature type="region of interest" description="Disordered" evidence="1">
    <location>
        <begin position="242"/>
        <end position="267"/>
    </location>
</feature>
<gene>
    <name evidence="2" type="primary">ETAA1</name>
    <name evidence="2" type="ORF">Y1Q_0002321</name>
</gene>
<accession>A0A151MGP6</accession>
<dbReference type="GO" id="GO:2000001">
    <property type="term" value="P:regulation of DNA damage checkpoint"/>
    <property type="evidence" value="ECO:0007669"/>
    <property type="project" value="TreeGrafter"/>
</dbReference>
<name>A0A151MGP6_ALLMI</name>
<evidence type="ECO:0000313" key="3">
    <source>
        <dbReference type="Proteomes" id="UP000050525"/>
    </source>
</evidence>
<feature type="region of interest" description="Disordered" evidence="1">
    <location>
        <begin position="1"/>
        <end position="40"/>
    </location>
</feature>
<feature type="compositionally biased region" description="Gly residues" evidence="1">
    <location>
        <begin position="1"/>
        <end position="16"/>
    </location>
</feature>
<dbReference type="PANTHER" id="PTHR16434">
    <property type="entry name" value="EWING'S TUMOR-ASSOCIATED ANTIGEN 1 ETAA1"/>
    <property type="match status" value="1"/>
</dbReference>
<comment type="caution">
    <text evidence="2">The sequence shown here is derived from an EMBL/GenBank/DDBJ whole genome shotgun (WGS) entry which is preliminary data.</text>
</comment>
<dbReference type="GO" id="GO:0031297">
    <property type="term" value="P:replication fork processing"/>
    <property type="evidence" value="ECO:0007669"/>
    <property type="project" value="TreeGrafter"/>
</dbReference>
<reference evidence="2 3" key="1">
    <citation type="journal article" date="2012" name="Genome Biol.">
        <title>Sequencing three crocodilian genomes to illuminate the evolution of archosaurs and amniotes.</title>
        <authorList>
            <person name="St John J.A."/>
            <person name="Braun E.L."/>
            <person name="Isberg S.R."/>
            <person name="Miles L.G."/>
            <person name="Chong A.Y."/>
            <person name="Gongora J."/>
            <person name="Dalzell P."/>
            <person name="Moran C."/>
            <person name="Bed'hom B."/>
            <person name="Abzhanov A."/>
            <person name="Burgess S.C."/>
            <person name="Cooksey A.M."/>
            <person name="Castoe T.A."/>
            <person name="Crawford N.G."/>
            <person name="Densmore L.D."/>
            <person name="Drew J.C."/>
            <person name="Edwards S.V."/>
            <person name="Faircloth B.C."/>
            <person name="Fujita M.K."/>
            <person name="Greenwold M.J."/>
            <person name="Hoffmann F.G."/>
            <person name="Howard J.M."/>
            <person name="Iguchi T."/>
            <person name="Janes D.E."/>
            <person name="Khan S.Y."/>
            <person name="Kohno S."/>
            <person name="de Koning A.J."/>
            <person name="Lance S.L."/>
            <person name="McCarthy F.M."/>
            <person name="McCormack J.E."/>
            <person name="Merchant M.E."/>
            <person name="Peterson D.G."/>
            <person name="Pollock D.D."/>
            <person name="Pourmand N."/>
            <person name="Raney B.J."/>
            <person name="Roessler K.A."/>
            <person name="Sanford J.R."/>
            <person name="Sawyer R.H."/>
            <person name="Schmidt C.J."/>
            <person name="Triplett E.W."/>
            <person name="Tuberville T.D."/>
            <person name="Venegas-Anaya M."/>
            <person name="Howard J.T."/>
            <person name="Jarvis E.D."/>
            <person name="Guillette L.J.Jr."/>
            <person name="Glenn T.C."/>
            <person name="Green R.E."/>
            <person name="Ray D.A."/>
        </authorList>
    </citation>
    <scope>NUCLEOTIDE SEQUENCE [LARGE SCALE GENOMIC DNA]</scope>
    <source>
        <strain evidence="2">KSC_2009_1</strain>
    </source>
</reference>
<evidence type="ECO:0000313" key="2">
    <source>
        <dbReference type="EMBL" id="KYO23695.1"/>
    </source>
</evidence>
<dbReference type="GO" id="GO:0043596">
    <property type="term" value="C:nuclear replication fork"/>
    <property type="evidence" value="ECO:0007669"/>
    <property type="project" value="TreeGrafter"/>
</dbReference>
<keyword evidence="3" id="KW-1185">Reference proteome</keyword>
<proteinExistence type="predicted"/>
<dbReference type="eggNOG" id="ENOG502QTMP">
    <property type="taxonomic scope" value="Eukaryota"/>
</dbReference>
<dbReference type="InterPro" id="IPR029406">
    <property type="entry name" value="ETAA1"/>
</dbReference>